<name>A0ABR5JQN9_9PSED</name>
<protein>
    <submittedName>
        <fullName evidence="2">Uncharacterized protein</fullName>
    </submittedName>
</protein>
<reference evidence="2 3" key="1">
    <citation type="submission" date="2014-12" db="EMBL/GenBank/DDBJ databases">
        <authorList>
            <person name="Baeyen S."/>
        </authorList>
    </citation>
    <scope>NUCLEOTIDE SEQUENCE [LARGE SCALE GENOMIC DNA]</scope>
    <source>
        <strain evidence="2 3">LMG 28496</strain>
    </source>
</reference>
<reference evidence="2 3" key="2">
    <citation type="submission" date="2015-09" db="EMBL/GenBank/DDBJ databases">
        <title>Genome analysis of Pseudomonas syringae pv. porri LMG.</title>
        <authorList>
            <person name="Rombouts S."/>
        </authorList>
    </citation>
    <scope>NUCLEOTIDE SEQUENCE [LARGE SCALE GENOMIC DNA]</scope>
    <source>
        <strain evidence="2 3">LMG 28496</strain>
    </source>
</reference>
<evidence type="ECO:0000313" key="3">
    <source>
        <dbReference type="Proteomes" id="UP000037201"/>
    </source>
</evidence>
<evidence type="ECO:0000313" key="2">
    <source>
        <dbReference type="EMBL" id="KOP59460.1"/>
    </source>
</evidence>
<keyword evidence="1" id="KW-1133">Transmembrane helix</keyword>
<keyword evidence="3" id="KW-1185">Reference proteome</keyword>
<keyword evidence="1" id="KW-0472">Membrane</keyword>
<proteinExistence type="predicted"/>
<accession>A0ABR5JQN9</accession>
<dbReference type="EMBL" id="JUEU01000118">
    <property type="protein sequence ID" value="KOP59460.1"/>
    <property type="molecule type" value="Genomic_DNA"/>
</dbReference>
<comment type="caution">
    <text evidence="2">The sequence shown here is derived from an EMBL/GenBank/DDBJ whole genome shotgun (WGS) entry which is preliminary data.</text>
</comment>
<gene>
    <name evidence="2" type="ORF">OX90_11295</name>
</gene>
<keyword evidence="1" id="KW-0812">Transmembrane</keyword>
<organism evidence="2 3">
    <name type="scientific">Pseudomonas coronafaciens pv. porri</name>
    <dbReference type="NCBI Taxonomy" id="83964"/>
    <lineage>
        <taxon>Bacteria</taxon>
        <taxon>Pseudomonadati</taxon>
        <taxon>Pseudomonadota</taxon>
        <taxon>Gammaproteobacteria</taxon>
        <taxon>Pseudomonadales</taxon>
        <taxon>Pseudomonadaceae</taxon>
        <taxon>Pseudomonas</taxon>
        <taxon>Pseudomonas coronafaciens</taxon>
    </lineage>
</organism>
<feature type="transmembrane region" description="Helical" evidence="1">
    <location>
        <begin position="64"/>
        <end position="87"/>
    </location>
</feature>
<evidence type="ECO:0000256" key="1">
    <source>
        <dbReference type="SAM" id="Phobius"/>
    </source>
</evidence>
<dbReference type="Proteomes" id="UP000037201">
    <property type="component" value="Unassembled WGS sequence"/>
</dbReference>
<sequence length="97" mass="11363">MKNIINKSLELFVKKYEFEITVSMLFFSPAIFSVIFYLLKTYVFVNPNYLVGLFLNLGFSTCYYFAYFFSHSVILILISSLICRIGLIISEKTNRNK</sequence>
<feature type="transmembrane region" description="Helical" evidence="1">
    <location>
        <begin position="20"/>
        <end position="44"/>
    </location>
</feature>